<dbReference type="SUPFAM" id="SSF117074">
    <property type="entry name" value="Hypothetical protein PA1324"/>
    <property type="match status" value="1"/>
</dbReference>
<dbReference type="AlphaFoldDB" id="A0A0P8C786"/>
<sequence length="155" mass="16945">MSSKIILALLLIPILMTNSCKPPLSDGQGIQGKVTWLEGNQMPMISEDGKSSEVNPKGVPAERMLLFYPLTNLSDAAREGALFSRVKGEPIDSVQSDADGKYSIQLVPGTYSVFVKEKEGLFANMFDGNGSIQPVVVKKAEWTTLDIIINYKAFF</sequence>
<dbReference type="Proteomes" id="UP000050421">
    <property type="component" value="Unassembled WGS sequence"/>
</dbReference>
<organism evidence="1 2">
    <name type="scientific">Algoriphagus marincola HL-49</name>
    <dbReference type="NCBI Taxonomy" id="1305737"/>
    <lineage>
        <taxon>Bacteria</taxon>
        <taxon>Pseudomonadati</taxon>
        <taxon>Bacteroidota</taxon>
        <taxon>Cytophagia</taxon>
        <taxon>Cytophagales</taxon>
        <taxon>Cyclobacteriaceae</taxon>
        <taxon>Algoriphagus</taxon>
    </lineage>
</organism>
<dbReference type="PATRIC" id="fig|1305737.6.peg.1713"/>
<protein>
    <recommendedName>
        <fullName evidence="3">Carboxypeptidase regulatory-like domain-containing protein</fullName>
    </recommendedName>
</protein>
<dbReference type="Gene3D" id="2.60.40.1120">
    <property type="entry name" value="Carboxypeptidase-like, regulatory domain"/>
    <property type="match status" value="1"/>
</dbReference>
<evidence type="ECO:0008006" key="3">
    <source>
        <dbReference type="Google" id="ProtNLM"/>
    </source>
</evidence>
<name>A0A0P8C786_9BACT</name>
<accession>A0A0P8C786</accession>
<evidence type="ECO:0000313" key="1">
    <source>
        <dbReference type="EMBL" id="KPQ18651.1"/>
    </source>
</evidence>
<dbReference type="STRING" id="1305737.GCA_000526355_03659"/>
<dbReference type="EMBL" id="LJXT01000023">
    <property type="protein sequence ID" value="KPQ18651.1"/>
    <property type="molecule type" value="Genomic_DNA"/>
</dbReference>
<dbReference type="eggNOG" id="ENOG50332EV">
    <property type="taxonomic scope" value="Bacteria"/>
</dbReference>
<proteinExistence type="predicted"/>
<evidence type="ECO:0000313" key="2">
    <source>
        <dbReference type="Proteomes" id="UP000050421"/>
    </source>
</evidence>
<comment type="caution">
    <text evidence="1">The sequence shown here is derived from an EMBL/GenBank/DDBJ whole genome shotgun (WGS) entry which is preliminary data.</text>
</comment>
<gene>
    <name evidence="1" type="ORF">HLUCCX10_05285</name>
</gene>
<reference evidence="1 2" key="1">
    <citation type="submission" date="2015-09" db="EMBL/GenBank/DDBJ databases">
        <title>Identification and resolution of microdiversity through metagenomic sequencing of parallel consortia.</title>
        <authorList>
            <person name="Nelson W.C."/>
            <person name="Romine M.F."/>
            <person name="Lindemann S.R."/>
        </authorList>
    </citation>
    <scope>NUCLEOTIDE SEQUENCE [LARGE SCALE GENOMIC DNA]</scope>
    <source>
        <strain evidence="1">HL-49</strain>
    </source>
</reference>